<organism evidence="1 2">
    <name type="scientific">Meripilus lineatus</name>
    <dbReference type="NCBI Taxonomy" id="2056292"/>
    <lineage>
        <taxon>Eukaryota</taxon>
        <taxon>Fungi</taxon>
        <taxon>Dikarya</taxon>
        <taxon>Basidiomycota</taxon>
        <taxon>Agaricomycotina</taxon>
        <taxon>Agaricomycetes</taxon>
        <taxon>Polyporales</taxon>
        <taxon>Meripilaceae</taxon>
        <taxon>Meripilus</taxon>
    </lineage>
</organism>
<dbReference type="AlphaFoldDB" id="A0AAD5UY56"/>
<protein>
    <submittedName>
        <fullName evidence="1">Uncharacterized protein</fullName>
    </submittedName>
</protein>
<comment type="caution">
    <text evidence="1">The sequence shown here is derived from an EMBL/GenBank/DDBJ whole genome shotgun (WGS) entry which is preliminary data.</text>
</comment>
<evidence type="ECO:0000313" key="1">
    <source>
        <dbReference type="EMBL" id="KAJ3480973.1"/>
    </source>
</evidence>
<evidence type="ECO:0000313" key="2">
    <source>
        <dbReference type="Proteomes" id="UP001212997"/>
    </source>
</evidence>
<keyword evidence="2" id="KW-1185">Reference proteome</keyword>
<dbReference type="Proteomes" id="UP001212997">
    <property type="component" value="Unassembled WGS sequence"/>
</dbReference>
<accession>A0AAD5UY56</accession>
<reference evidence="1" key="1">
    <citation type="submission" date="2022-07" db="EMBL/GenBank/DDBJ databases">
        <title>Genome Sequence of Physisporinus lineatus.</title>
        <authorList>
            <person name="Buettner E."/>
        </authorList>
    </citation>
    <scope>NUCLEOTIDE SEQUENCE</scope>
    <source>
        <strain evidence="1">VT162</strain>
    </source>
</reference>
<name>A0AAD5UY56_9APHY</name>
<proteinExistence type="predicted"/>
<gene>
    <name evidence="1" type="ORF">NLI96_g7976</name>
</gene>
<sequence>MEFLALEGIENETEVQIWDPADVSWKDTTVSADNNTLHKEQSYILLPIPTTMPNYWKLKGLLADMAKFDLELD</sequence>
<dbReference type="EMBL" id="JANAWD010000346">
    <property type="protein sequence ID" value="KAJ3480973.1"/>
    <property type="molecule type" value="Genomic_DNA"/>
</dbReference>